<feature type="compositionally biased region" description="Low complexity" evidence="1">
    <location>
        <begin position="1"/>
        <end position="10"/>
    </location>
</feature>
<sequence length="726" mass="79686">MNNGGSSSHAGIGGGGGGGAEGPNQLGAGQGQDGEARGTRILLPDWLKAAKDALIETRQWKLLVKEIHVRVAEELSRENIKFSDLNPTEQQSLVEQMHARLLREAHDSIFNFETAVSSVVDTEVAAEVRRTAAVDERDSNKKEAEGAGGVENDKDEKDGGQSTSATRIVEVATSAIIALLEQLPPEHRALTRLMLGQPFPEAFRLRAWALSMRNATARKEYDEIFTRRRVDTISTMDVQITQECQSFLQKPIGGKGIYTRRRLMMMKSVLSYHHTLLMSRGEGSTTLPNRIYWLMTPIVYVFTGGKSPLPELAPGQESEFLANLIEAWECVCRDSDGVNTLREGEAFGAMGNSEDGNSVPEWATLIRDGLEEADPVLFNHSLLVLQNLDPVGGGKVGINEDEEATLLAAVLGATVSRCLVDTLSLDCSLYVWDQCVMASFRAVIPRVTVAVLVCLREALLSAEDREGFGKVIELQGRSISFSSLQMSMERFALPQTRKVLGMKTTSMSIDSKFASSSAKDEAGEILMGDEVLKQVLARMDMISIMSEGDLPNSLSHPGAEVKTLGRKVIGWEGGPPGLMGVQKKPPKKKKDKSGGEKEKRRVEKQRHKDWEADVDEAMVTTYGRKYSAEEMASFGPMERKKYKEGFAALQGKIKDIRGKRKEAEPALKDWKEPWKRVELVEGGGEEEEEEEEAGDKGGEKGEGKEGEKAAEEEKKIEPETIATAAT</sequence>
<feature type="compositionally biased region" description="Basic and acidic residues" evidence="1">
    <location>
        <begin position="592"/>
        <end position="610"/>
    </location>
</feature>
<evidence type="ECO:0000313" key="3">
    <source>
        <dbReference type="Proteomes" id="UP001165065"/>
    </source>
</evidence>
<keyword evidence="3" id="KW-1185">Reference proteome</keyword>
<proteinExistence type="predicted"/>
<dbReference type="AlphaFoldDB" id="A0A9W7LGF0"/>
<feature type="compositionally biased region" description="Basic and acidic residues" evidence="1">
    <location>
        <begin position="694"/>
        <end position="718"/>
    </location>
</feature>
<name>A0A9W7LGF0_9STRA</name>
<dbReference type="EMBL" id="BRYA01000475">
    <property type="protein sequence ID" value="GMI49183.1"/>
    <property type="molecule type" value="Genomic_DNA"/>
</dbReference>
<reference evidence="3" key="1">
    <citation type="journal article" date="2023" name="Commun. Biol.">
        <title>Genome analysis of Parmales, the sister group of diatoms, reveals the evolutionary specialization of diatoms from phago-mixotrophs to photoautotrophs.</title>
        <authorList>
            <person name="Ban H."/>
            <person name="Sato S."/>
            <person name="Yoshikawa S."/>
            <person name="Yamada K."/>
            <person name="Nakamura Y."/>
            <person name="Ichinomiya M."/>
            <person name="Sato N."/>
            <person name="Blanc-Mathieu R."/>
            <person name="Endo H."/>
            <person name="Kuwata A."/>
            <person name="Ogata H."/>
        </authorList>
    </citation>
    <scope>NUCLEOTIDE SEQUENCE [LARGE SCALE GENOMIC DNA]</scope>
</reference>
<protein>
    <submittedName>
        <fullName evidence="2">Uncharacterized protein</fullName>
    </submittedName>
</protein>
<feature type="compositionally biased region" description="Basic and acidic residues" evidence="1">
    <location>
        <begin position="130"/>
        <end position="159"/>
    </location>
</feature>
<organism evidence="2 3">
    <name type="scientific">Triparma columacea</name>
    <dbReference type="NCBI Taxonomy" id="722753"/>
    <lineage>
        <taxon>Eukaryota</taxon>
        <taxon>Sar</taxon>
        <taxon>Stramenopiles</taxon>
        <taxon>Ochrophyta</taxon>
        <taxon>Bolidophyceae</taxon>
        <taxon>Parmales</taxon>
        <taxon>Triparmaceae</taxon>
        <taxon>Triparma</taxon>
    </lineage>
</organism>
<accession>A0A9W7LGF0</accession>
<feature type="region of interest" description="Disordered" evidence="1">
    <location>
        <begin position="679"/>
        <end position="726"/>
    </location>
</feature>
<feature type="region of interest" description="Disordered" evidence="1">
    <location>
        <begin position="572"/>
        <end position="610"/>
    </location>
</feature>
<evidence type="ECO:0000313" key="2">
    <source>
        <dbReference type="EMBL" id="GMI49183.1"/>
    </source>
</evidence>
<dbReference type="Proteomes" id="UP001165065">
    <property type="component" value="Unassembled WGS sequence"/>
</dbReference>
<feature type="compositionally biased region" description="Gly residues" evidence="1">
    <location>
        <begin position="11"/>
        <end position="21"/>
    </location>
</feature>
<dbReference type="OrthoDB" id="193619at2759"/>
<feature type="region of interest" description="Disordered" evidence="1">
    <location>
        <begin position="1"/>
        <end position="35"/>
    </location>
</feature>
<gene>
    <name evidence="2" type="ORF">TrCOL_g9035</name>
</gene>
<feature type="region of interest" description="Disordered" evidence="1">
    <location>
        <begin position="130"/>
        <end position="164"/>
    </location>
</feature>
<evidence type="ECO:0000256" key="1">
    <source>
        <dbReference type="SAM" id="MobiDB-lite"/>
    </source>
</evidence>
<feature type="compositionally biased region" description="Acidic residues" evidence="1">
    <location>
        <begin position="683"/>
        <end position="693"/>
    </location>
</feature>
<comment type="caution">
    <text evidence="2">The sequence shown here is derived from an EMBL/GenBank/DDBJ whole genome shotgun (WGS) entry which is preliminary data.</text>
</comment>